<evidence type="ECO:0000313" key="1">
    <source>
        <dbReference type="EMBL" id="OXB01468.1"/>
    </source>
</evidence>
<dbReference type="Proteomes" id="UP000198336">
    <property type="component" value="Unassembled WGS sequence"/>
</dbReference>
<comment type="caution">
    <text evidence="1">The sequence shown here is derived from an EMBL/GenBank/DDBJ whole genome shotgun (WGS) entry which is preliminary data.</text>
</comment>
<sequence>MLKNILNQKDTFLLSAAEQKNIKGGGPINPPSNCRCSCPGTGGNSCFTYCPDGTIPALNEGSTGNCKFPFE</sequence>
<gene>
    <name evidence="1" type="ORF">B0A75_07885</name>
</gene>
<keyword evidence="2" id="KW-1185">Reference proteome</keyword>
<proteinExistence type="predicted"/>
<evidence type="ECO:0000313" key="2">
    <source>
        <dbReference type="Proteomes" id="UP000198336"/>
    </source>
</evidence>
<dbReference type="EMBL" id="MUHA01000007">
    <property type="protein sequence ID" value="OXB01468.1"/>
    <property type="molecule type" value="Genomic_DNA"/>
</dbReference>
<organism evidence="1 2">
    <name type="scientific">Flavobacterium oncorhynchi</name>
    <dbReference type="NCBI Taxonomy" id="728056"/>
    <lineage>
        <taxon>Bacteria</taxon>
        <taxon>Pseudomonadati</taxon>
        <taxon>Bacteroidota</taxon>
        <taxon>Flavobacteriia</taxon>
        <taxon>Flavobacteriales</taxon>
        <taxon>Flavobacteriaceae</taxon>
        <taxon>Flavobacterium</taxon>
    </lineage>
</organism>
<reference evidence="1 2" key="1">
    <citation type="submission" date="2016-11" db="EMBL/GenBank/DDBJ databases">
        <title>Whole genomes of Flavobacteriaceae.</title>
        <authorList>
            <person name="Stine C."/>
            <person name="Li C."/>
            <person name="Tadesse D."/>
        </authorList>
    </citation>
    <scope>NUCLEOTIDE SEQUENCE [LARGE SCALE GENOMIC DNA]</scope>
    <source>
        <strain evidence="1 2">CCUG 59446</strain>
    </source>
</reference>
<dbReference type="RefSeq" id="WP_089053739.1">
    <property type="nucleotide sequence ID" value="NZ_MUHA01000007.1"/>
</dbReference>
<name>A0A226I4R3_9FLAO</name>
<dbReference type="AlphaFoldDB" id="A0A226I4R3"/>
<accession>A0A226I4R3</accession>
<protein>
    <submittedName>
        <fullName evidence="1">Uncharacterized protein</fullName>
    </submittedName>
</protein>